<dbReference type="Pfam" id="PF00392">
    <property type="entry name" value="GntR"/>
    <property type="match status" value="1"/>
</dbReference>
<reference evidence="5 6" key="1">
    <citation type="journal article" date="2015" name="Stand. Genomic Sci.">
        <title>Genomic Encyclopedia of Bacterial and Archaeal Type Strains, Phase III: the genomes of soil and plant-associated and newly described type strains.</title>
        <authorList>
            <person name="Whitman W.B."/>
            <person name="Woyke T."/>
            <person name="Klenk H.P."/>
            <person name="Zhou Y."/>
            <person name="Lilburn T.G."/>
            <person name="Beck B.J."/>
            <person name="De Vos P."/>
            <person name="Vandamme P."/>
            <person name="Eisen J.A."/>
            <person name="Garrity G."/>
            <person name="Hugenholtz P."/>
            <person name="Kyrpides N.C."/>
        </authorList>
    </citation>
    <scope>NUCLEOTIDE SEQUENCE [LARGE SCALE GENOMIC DNA]</scope>
    <source>
        <strain evidence="5 6">CGMCC 1.7748</strain>
    </source>
</reference>
<evidence type="ECO:0000259" key="4">
    <source>
        <dbReference type="PROSITE" id="PS50949"/>
    </source>
</evidence>
<name>A0A562KEJ4_SPHWJ</name>
<keyword evidence="2 5" id="KW-0238">DNA-binding</keyword>
<dbReference type="GO" id="GO:0003700">
    <property type="term" value="F:DNA-binding transcription factor activity"/>
    <property type="evidence" value="ECO:0007669"/>
    <property type="project" value="InterPro"/>
</dbReference>
<keyword evidence="6" id="KW-1185">Reference proteome</keyword>
<dbReference type="PANTHER" id="PTHR43537">
    <property type="entry name" value="TRANSCRIPTIONAL REGULATOR, GNTR FAMILY"/>
    <property type="match status" value="1"/>
</dbReference>
<organism evidence="5 6">
    <name type="scientific">Sphingobium wenxiniae (strain DSM 21828 / CGMCC 1.7748 / JZ-1)</name>
    <dbReference type="NCBI Taxonomy" id="595605"/>
    <lineage>
        <taxon>Bacteria</taxon>
        <taxon>Pseudomonadati</taxon>
        <taxon>Pseudomonadota</taxon>
        <taxon>Alphaproteobacteria</taxon>
        <taxon>Sphingomonadales</taxon>
        <taxon>Sphingomonadaceae</taxon>
        <taxon>Sphingobium</taxon>
    </lineage>
</organism>
<dbReference type="SUPFAM" id="SSF48008">
    <property type="entry name" value="GntR ligand-binding domain-like"/>
    <property type="match status" value="1"/>
</dbReference>
<dbReference type="GO" id="GO:0003677">
    <property type="term" value="F:DNA binding"/>
    <property type="evidence" value="ECO:0007669"/>
    <property type="project" value="UniProtKB-KW"/>
</dbReference>
<dbReference type="Gene3D" id="1.10.10.10">
    <property type="entry name" value="Winged helix-like DNA-binding domain superfamily/Winged helix DNA-binding domain"/>
    <property type="match status" value="1"/>
</dbReference>
<evidence type="ECO:0000313" key="5">
    <source>
        <dbReference type="EMBL" id="TWH93811.1"/>
    </source>
</evidence>
<keyword evidence="3" id="KW-0804">Transcription</keyword>
<dbReference type="SMART" id="SM00895">
    <property type="entry name" value="FCD"/>
    <property type="match status" value="1"/>
</dbReference>
<evidence type="ECO:0000256" key="2">
    <source>
        <dbReference type="ARBA" id="ARBA00023125"/>
    </source>
</evidence>
<dbReference type="AlphaFoldDB" id="A0A562KEJ4"/>
<dbReference type="InterPro" id="IPR008920">
    <property type="entry name" value="TF_FadR/GntR_C"/>
</dbReference>
<gene>
    <name evidence="5" type="ORF">IQ35_02021</name>
</gene>
<comment type="caution">
    <text evidence="5">The sequence shown here is derived from an EMBL/GenBank/DDBJ whole genome shotgun (WGS) entry which is preliminary data.</text>
</comment>
<dbReference type="InterPro" id="IPR000524">
    <property type="entry name" value="Tscrpt_reg_HTH_GntR"/>
</dbReference>
<dbReference type="Gene3D" id="1.20.120.530">
    <property type="entry name" value="GntR ligand-binding domain-like"/>
    <property type="match status" value="1"/>
</dbReference>
<proteinExistence type="predicted"/>
<evidence type="ECO:0000256" key="3">
    <source>
        <dbReference type="ARBA" id="ARBA00023163"/>
    </source>
</evidence>
<dbReference type="Pfam" id="PF07729">
    <property type="entry name" value="FCD"/>
    <property type="match status" value="1"/>
</dbReference>
<feature type="domain" description="HTH gntR-type" evidence="4">
    <location>
        <begin position="23"/>
        <end position="90"/>
    </location>
</feature>
<sequence length="238" mass="26586">MGLGRDAAGLHRGKMTLKNSRRGGLAERAYDHLKQMLVTGIVTDQQWFPIDEIAAELDTSRQPVMDALRRLSIEGFVEIVPQVGCRPRRPQINEIRDFFRLFAEGEAIIAELAAERADPNVVLTLRLISAQIGALSQQPDEVSGRSDLYRSLNRQLHAEMRRAAHSPALAEIVESLGDRSDFYIACFKDKVFAPNLKIAHAEHEEIIEAIAAGNGRKARGAMKKHITATEQRLEESLR</sequence>
<dbReference type="InterPro" id="IPR036388">
    <property type="entry name" value="WH-like_DNA-bd_sf"/>
</dbReference>
<accession>A0A562KEJ4</accession>
<keyword evidence="1" id="KW-0805">Transcription regulation</keyword>
<dbReference type="EMBL" id="VLKK01000006">
    <property type="protein sequence ID" value="TWH93811.1"/>
    <property type="molecule type" value="Genomic_DNA"/>
</dbReference>
<dbReference type="PROSITE" id="PS50949">
    <property type="entry name" value="HTH_GNTR"/>
    <property type="match status" value="1"/>
</dbReference>
<dbReference type="InterPro" id="IPR011711">
    <property type="entry name" value="GntR_C"/>
</dbReference>
<dbReference type="SUPFAM" id="SSF46785">
    <property type="entry name" value="Winged helix' DNA-binding domain"/>
    <property type="match status" value="1"/>
</dbReference>
<dbReference type="InterPro" id="IPR036390">
    <property type="entry name" value="WH_DNA-bd_sf"/>
</dbReference>
<evidence type="ECO:0000313" key="6">
    <source>
        <dbReference type="Proteomes" id="UP000316624"/>
    </source>
</evidence>
<dbReference type="Proteomes" id="UP000316624">
    <property type="component" value="Unassembled WGS sequence"/>
</dbReference>
<evidence type="ECO:0000256" key="1">
    <source>
        <dbReference type="ARBA" id="ARBA00023015"/>
    </source>
</evidence>
<dbReference type="PANTHER" id="PTHR43537:SF24">
    <property type="entry name" value="GLUCONATE OPERON TRANSCRIPTIONAL REPRESSOR"/>
    <property type="match status" value="1"/>
</dbReference>
<protein>
    <submittedName>
        <fullName evidence="5">DNA-binding GntR family transcriptional regulator</fullName>
    </submittedName>
</protein>